<dbReference type="AlphaFoldDB" id="A0A543I399"/>
<evidence type="ECO:0000256" key="2">
    <source>
        <dbReference type="SAM" id="MobiDB-lite"/>
    </source>
</evidence>
<name>A0A543I399_9MICO</name>
<dbReference type="PANTHER" id="PTHR33376:SF5">
    <property type="entry name" value="EXTRACYTOPLASMIC SOLUTE RECEPTOR PROTEIN"/>
    <property type="match status" value="1"/>
</dbReference>
<evidence type="ECO:0000313" key="4">
    <source>
        <dbReference type="EMBL" id="TQM65066.1"/>
    </source>
</evidence>
<dbReference type="Gene3D" id="3.40.190.170">
    <property type="entry name" value="Bacterial extracellular solute-binding protein, family 7"/>
    <property type="match status" value="1"/>
</dbReference>
<dbReference type="RefSeq" id="WP_141842648.1">
    <property type="nucleotide sequence ID" value="NZ_VFPM01000001.1"/>
</dbReference>
<dbReference type="InterPro" id="IPR018389">
    <property type="entry name" value="DctP_fam"/>
</dbReference>
<dbReference type="EMBL" id="VFPM01000001">
    <property type="protein sequence ID" value="TQM65066.1"/>
    <property type="molecule type" value="Genomic_DNA"/>
</dbReference>
<protein>
    <submittedName>
        <fullName evidence="4">TRAP-type C4-dicarboxylate transport system substrate-binding protein</fullName>
    </submittedName>
</protein>
<comment type="caution">
    <text evidence="4">The sequence shown here is derived from an EMBL/GenBank/DDBJ whole genome shotgun (WGS) entry which is preliminary data.</text>
</comment>
<evidence type="ECO:0000256" key="1">
    <source>
        <dbReference type="ARBA" id="ARBA00022729"/>
    </source>
</evidence>
<dbReference type="Proteomes" id="UP000316747">
    <property type="component" value="Unassembled WGS sequence"/>
</dbReference>
<feature type="region of interest" description="Disordered" evidence="2">
    <location>
        <begin position="343"/>
        <end position="362"/>
    </location>
</feature>
<sequence>MPRTTPVALMVMAVIIGLSACSSSADKAGGRGLQEVIVLEIAQLDDVAPPQVQAYAAEVEKQSRGSLRFHFNDSWRMGEIDFEKNTLEDVTGGRTAGAWVGVRSFDLIGVTSFQPLVAPMLVDSQLVQSRIFSEGIPLEMARGLEGHGLVAVAVLPGPMRKVLGVRKPFREPADFRGTVLGIQGGDIPEATAKALGATFTRMSSGARLDGVDAYEQPAENILGGFYGLEAKYITANVNLWPQAIAVVLNQASYRALTDAQREVLRKAATDAIPVALAATRAEDETAIAKLCGQQVAFPPSSDLQLAALRRAVQPVHDAIADNPDDGRMLDRLTELRAAAAAPPDVSVCPSRKPGAGSGSLPEGTYDMALENDVMSQCTDGTMQGTPGRESWFSLEVRDGKVTRSQRIDSQAAPVDVGYDGVYSTLRDRVQIDNLNARWSFDGTALQLSDMNGGSCREIVIWTTNPWVLRSDPAQPGASVVPDGRYEAVLSPADRRLCDGLPDTAGRRGLNPPSGPSGNQTWYTSITLESGVVRAYAREGSLAATAKMWWVGSYRVYGSTFELTHLTSVDHYPTIRRTEMTATFTFDRSTLTLTPVGSWPCDARVVMSRHPWALTKKAQ</sequence>
<reference evidence="4 5" key="1">
    <citation type="submission" date="2019-06" db="EMBL/GenBank/DDBJ databases">
        <title>Genome sequencing of plant associated microbes to promote plant fitness in Sorghum bicolor and Oryza sativa.</title>
        <authorList>
            <person name="Coleman-Derr D."/>
        </authorList>
    </citation>
    <scope>NUCLEOTIDE SEQUENCE [LARGE SCALE GENOMIC DNA]</scope>
    <source>
        <strain evidence="4 5">KV-663</strain>
    </source>
</reference>
<feature type="signal peptide" evidence="3">
    <location>
        <begin position="1"/>
        <end position="24"/>
    </location>
</feature>
<organism evidence="4 5">
    <name type="scientific">Humibacillus xanthopallidus</name>
    <dbReference type="NCBI Taxonomy" id="412689"/>
    <lineage>
        <taxon>Bacteria</taxon>
        <taxon>Bacillati</taxon>
        <taxon>Actinomycetota</taxon>
        <taxon>Actinomycetes</taxon>
        <taxon>Micrococcales</taxon>
        <taxon>Intrasporangiaceae</taxon>
        <taxon>Humibacillus</taxon>
    </lineage>
</organism>
<dbReference type="GO" id="GO:0055085">
    <property type="term" value="P:transmembrane transport"/>
    <property type="evidence" value="ECO:0007669"/>
    <property type="project" value="InterPro"/>
</dbReference>
<evidence type="ECO:0000313" key="5">
    <source>
        <dbReference type="Proteomes" id="UP000316747"/>
    </source>
</evidence>
<dbReference type="Pfam" id="PF03480">
    <property type="entry name" value="DctP"/>
    <property type="match status" value="1"/>
</dbReference>
<accession>A0A543I399</accession>
<evidence type="ECO:0000256" key="3">
    <source>
        <dbReference type="SAM" id="SignalP"/>
    </source>
</evidence>
<dbReference type="OrthoDB" id="4847419at2"/>
<gene>
    <name evidence="4" type="ORF">FBY41_1449</name>
</gene>
<proteinExistence type="predicted"/>
<keyword evidence="1 3" id="KW-0732">Signal</keyword>
<feature type="chain" id="PRO_5039588904" evidence="3">
    <location>
        <begin position="25"/>
        <end position="618"/>
    </location>
</feature>
<dbReference type="InterPro" id="IPR038404">
    <property type="entry name" value="TRAP_DctP_sf"/>
</dbReference>
<keyword evidence="5" id="KW-1185">Reference proteome</keyword>
<dbReference type="PROSITE" id="PS51257">
    <property type="entry name" value="PROKAR_LIPOPROTEIN"/>
    <property type="match status" value="1"/>
</dbReference>
<dbReference type="NCBIfam" id="NF037995">
    <property type="entry name" value="TRAP_S1"/>
    <property type="match status" value="1"/>
</dbReference>
<dbReference type="PANTHER" id="PTHR33376">
    <property type="match status" value="1"/>
</dbReference>